<dbReference type="InterPro" id="IPR017938">
    <property type="entry name" value="Riboflavin_synthase-like_b-brl"/>
</dbReference>
<comment type="caution">
    <text evidence="2">The sequence shown here is derived from an EMBL/GenBank/DDBJ whole genome shotgun (WGS) entry which is preliminary data.</text>
</comment>
<dbReference type="PANTHER" id="PTHR30157">
    <property type="entry name" value="FERRIC REDUCTASE, NADPH-DEPENDENT"/>
    <property type="match status" value="1"/>
</dbReference>
<dbReference type="Pfam" id="PF04954">
    <property type="entry name" value="SIP"/>
    <property type="match status" value="1"/>
</dbReference>
<dbReference type="CDD" id="cd06193">
    <property type="entry name" value="siderophore_interacting"/>
    <property type="match status" value="1"/>
</dbReference>
<dbReference type="InterPro" id="IPR039261">
    <property type="entry name" value="FNR_nucleotide-bd"/>
</dbReference>
<dbReference type="InterPro" id="IPR007037">
    <property type="entry name" value="SIP_rossman_dom"/>
</dbReference>
<dbReference type="Pfam" id="PF08021">
    <property type="entry name" value="FAD_binding_9"/>
    <property type="match status" value="1"/>
</dbReference>
<dbReference type="InterPro" id="IPR017927">
    <property type="entry name" value="FAD-bd_FR_type"/>
</dbReference>
<protein>
    <submittedName>
        <fullName evidence="2">NADPH-dependent ferric siderophore reductase</fullName>
    </submittedName>
</protein>
<keyword evidence="3" id="KW-1185">Reference proteome</keyword>
<evidence type="ECO:0000259" key="1">
    <source>
        <dbReference type="PROSITE" id="PS51384"/>
    </source>
</evidence>
<dbReference type="PROSITE" id="PS51384">
    <property type="entry name" value="FAD_FR"/>
    <property type="match status" value="1"/>
</dbReference>
<gene>
    <name evidence="2" type="ORF">JOF54_001717</name>
</gene>
<reference evidence="2 3" key="1">
    <citation type="submission" date="2021-03" db="EMBL/GenBank/DDBJ databases">
        <title>Sequencing the genomes of 1000 actinobacteria strains.</title>
        <authorList>
            <person name="Klenk H.-P."/>
        </authorList>
    </citation>
    <scope>NUCLEOTIDE SEQUENCE [LARGE SCALE GENOMIC DNA]</scope>
    <source>
        <strain evidence="2 3">DSM 12936</strain>
    </source>
</reference>
<name>A0ABS4Z7T5_9ACTN</name>
<dbReference type="Gene3D" id="2.40.30.10">
    <property type="entry name" value="Translation factors"/>
    <property type="match status" value="1"/>
</dbReference>
<sequence>MARSARPHQPPMRLEVLRTTTLSPSFRRVTVGGEALAGFVPQGFDQWFRLFVPRPDQATFRLPSSGTELWYPQWLALPAGVRPECRNYTVAAHRAEPAELDIDFVVHRGPDGAVDGVAAGWAEAARPGDPLGLLDQGVLWDPHPGHDGVLLVADETGLPGMAGVLASLPADAHGRAVLEVPDAGDRRPLEHPPGVEVTWVVRAEAGHALPGAAALERVRQTPLPGPDAYALAVGESGLAAGVRRHLVAGGHPKKHIRFSGFYKLSD</sequence>
<dbReference type="SUPFAM" id="SSF63380">
    <property type="entry name" value="Riboflavin synthase domain-like"/>
    <property type="match status" value="1"/>
</dbReference>
<dbReference type="Gene3D" id="3.40.50.80">
    <property type="entry name" value="Nucleotide-binding domain of ferredoxin-NADP reductase (FNR) module"/>
    <property type="match status" value="1"/>
</dbReference>
<evidence type="ECO:0000313" key="2">
    <source>
        <dbReference type="EMBL" id="MBP2416795.1"/>
    </source>
</evidence>
<proteinExistence type="predicted"/>
<accession>A0ABS4Z7T5</accession>
<dbReference type="Proteomes" id="UP000758168">
    <property type="component" value="Unassembled WGS sequence"/>
</dbReference>
<evidence type="ECO:0000313" key="3">
    <source>
        <dbReference type="Proteomes" id="UP000758168"/>
    </source>
</evidence>
<dbReference type="InterPro" id="IPR013113">
    <property type="entry name" value="SIP_FAD-bd"/>
</dbReference>
<dbReference type="EMBL" id="JAGIOB010000001">
    <property type="protein sequence ID" value="MBP2416795.1"/>
    <property type="molecule type" value="Genomic_DNA"/>
</dbReference>
<dbReference type="InterPro" id="IPR039374">
    <property type="entry name" value="SIP_fam"/>
</dbReference>
<dbReference type="PANTHER" id="PTHR30157:SF0">
    <property type="entry name" value="NADPH-DEPENDENT FERRIC-CHELATE REDUCTASE"/>
    <property type="match status" value="1"/>
</dbReference>
<organism evidence="2 3">
    <name type="scientific">Microlunatus capsulatus</name>
    <dbReference type="NCBI Taxonomy" id="99117"/>
    <lineage>
        <taxon>Bacteria</taxon>
        <taxon>Bacillati</taxon>
        <taxon>Actinomycetota</taxon>
        <taxon>Actinomycetes</taxon>
        <taxon>Propionibacteriales</taxon>
        <taxon>Propionibacteriaceae</taxon>
        <taxon>Microlunatus</taxon>
    </lineage>
</organism>
<dbReference type="RefSeq" id="WP_210054770.1">
    <property type="nucleotide sequence ID" value="NZ_BAAAMH010000013.1"/>
</dbReference>
<feature type="domain" description="FAD-binding FR-type" evidence="1">
    <location>
        <begin position="9"/>
        <end position="145"/>
    </location>
</feature>